<dbReference type="EMBL" id="BAAAEN010000020">
    <property type="protein sequence ID" value="GAA0521645.1"/>
    <property type="molecule type" value="Genomic_DNA"/>
</dbReference>
<evidence type="ECO:0000256" key="3">
    <source>
        <dbReference type="ARBA" id="ARBA00012601"/>
    </source>
</evidence>
<dbReference type="EC" id="3.2.1.4" evidence="3"/>
<proteinExistence type="inferred from homology"/>
<dbReference type="InterPro" id="IPR008928">
    <property type="entry name" value="6-hairpin_glycosidase_sf"/>
</dbReference>
<dbReference type="RefSeq" id="WP_087840492.1">
    <property type="nucleotide sequence ID" value="NZ_BAAAEN010000020.1"/>
</dbReference>
<evidence type="ECO:0000256" key="2">
    <source>
        <dbReference type="ARBA" id="ARBA00009209"/>
    </source>
</evidence>
<dbReference type="InterPro" id="IPR002037">
    <property type="entry name" value="Glyco_hydro_8"/>
</dbReference>
<protein>
    <recommendedName>
        <fullName evidence="3">cellulase</fullName>
        <ecNumber evidence="3">3.2.1.4</ecNumber>
    </recommendedName>
</protein>
<comment type="catalytic activity">
    <reaction evidence="1">
        <text>Endohydrolysis of (1-&gt;4)-beta-D-glucosidic linkages in cellulose, lichenin and cereal beta-D-glucans.</text>
        <dbReference type="EC" id="3.2.1.4"/>
    </reaction>
</comment>
<evidence type="ECO:0000256" key="4">
    <source>
        <dbReference type="ARBA" id="ARBA00022801"/>
    </source>
</evidence>
<keyword evidence="7" id="KW-0119">Carbohydrate metabolism</keyword>
<comment type="caution">
    <text evidence="9">The sequence shown here is derived from an EMBL/GenBank/DDBJ whole genome shotgun (WGS) entry which is preliminary data.</text>
</comment>
<evidence type="ECO:0000313" key="9">
    <source>
        <dbReference type="EMBL" id="GAA0521645.1"/>
    </source>
</evidence>
<dbReference type="PRINTS" id="PR00735">
    <property type="entry name" value="GLHYDRLASE8"/>
</dbReference>
<keyword evidence="5" id="KW-0136">Cellulose degradation</keyword>
<keyword evidence="10" id="KW-1185">Reference proteome</keyword>
<name>A0ABN1CN38_9BURK</name>
<evidence type="ECO:0000256" key="7">
    <source>
        <dbReference type="ARBA" id="ARBA00023326"/>
    </source>
</evidence>
<evidence type="ECO:0000313" key="10">
    <source>
        <dbReference type="Proteomes" id="UP001501706"/>
    </source>
</evidence>
<dbReference type="Pfam" id="PF01270">
    <property type="entry name" value="Glyco_hydro_8"/>
    <property type="match status" value="1"/>
</dbReference>
<evidence type="ECO:0000256" key="5">
    <source>
        <dbReference type="ARBA" id="ARBA00023001"/>
    </source>
</evidence>
<keyword evidence="7" id="KW-0624">Polysaccharide degradation</keyword>
<sequence>MAGILPPPRQAPSRGLAARWRRRLAALSALAAILPAGAWAQACQPADWPLWSDFQRRFVQADGRVIDHSVAQRPSTSEGQSYAMFFALVANDRAVFDRVWRWSIDNLAAGDIGGRLPAWQWGQRQDGSWGVIDANAASDADLWFVYALAEAGRLWNRADYARDARALLARVAADEVADLPGLGRMLLPGPTGFALSGPLWRLNPSYLPVPLLRRFALIDRDGPWQAIAANTVRMIQATAPRGFVADWVAYQAPEGKAAGFVADPEKGAVGSYDAIRNYLWAGMTPAGDPARKTLLQALSGMQEATAATGLPPESVDAATGAAKGEAPVGFSAALLPYLAARGASDELKRQRTRVQASLPADPRAPPEQAPRYYDHVLGLFGIGWDQQRYRFLSSGTLKLSWEKACQHATTR</sequence>
<evidence type="ECO:0000256" key="8">
    <source>
        <dbReference type="SAM" id="SignalP"/>
    </source>
</evidence>
<evidence type="ECO:0000256" key="6">
    <source>
        <dbReference type="ARBA" id="ARBA00023295"/>
    </source>
</evidence>
<dbReference type="Gene3D" id="1.50.10.10">
    <property type="match status" value="1"/>
</dbReference>
<comment type="similarity">
    <text evidence="2">Belongs to the glycosyl hydrolase 8 (cellulase D) family.</text>
</comment>
<evidence type="ECO:0000256" key="1">
    <source>
        <dbReference type="ARBA" id="ARBA00000966"/>
    </source>
</evidence>
<dbReference type="Proteomes" id="UP001501706">
    <property type="component" value="Unassembled WGS sequence"/>
</dbReference>
<gene>
    <name evidence="9" type="primary">bcsZ_2</name>
    <name evidence="9" type="ORF">GCM10009097_44000</name>
</gene>
<keyword evidence="4" id="KW-0378">Hydrolase</keyword>
<dbReference type="NCBIfam" id="NF008305">
    <property type="entry name" value="PRK11097.1"/>
    <property type="match status" value="1"/>
</dbReference>
<feature type="signal peptide" evidence="8">
    <location>
        <begin position="1"/>
        <end position="40"/>
    </location>
</feature>
<reference evidence="9 10" key="1">
    <citation type="journal article" date="2019" name="Int. J. Syst. Evol. Microbiol.">
        <title>The Global Catalogue of Microorganisms (GCM) 10K type strain sequencing project: providing services to taxonomists for standard genome sequencing and annotation.</title>
        <authorList>
            <consortium name="The Broad Institute Genomics Platform"/>
            <consortium name="The Broad Institute Genome Sequencing Center for Infectious Disease"/>
            <person name="Wu L."/>
            <person name="Ma J."/>
        </authorList>
    </citation>
    <scope>NUCLEOTIDE SEQUENCE [LARGE SCALE GENOMIC DNA]</scope>
    <source>
        <strain evidence="9 10">JCM 14330</strain>
    </source>
</reference>
<dbReference type="InterPro" id="IPR012341">
    <property type="entry name" value="6hp_glycosidase-like_sf"/>
</dbReference>
<keyword evidence="8" id="KW-0732">Signal</keyword>
<feature type="chain" id="PRO_5046450934" description="cellulase" evidence="8">
    <location>
        <begin position="41"/>
        <end position="411"/>
    </location>
</feature>
<organism evidence="9 10">
    <name type="scientific">Pigmentiphaga daeguensis</name>
    <dbReference type="NCBI Taxonomy" id="414049"/>
    <lineage>
        <taxon>Bacteria</taxon>
        <taxon>Pseudomonadati</taxon>
        <taxon>Pseudomonadota</taxon>
        <taxon>Betaproteobacteria</taxon>
        <taxon>Burkholderiales</taxon>
        <taxon>Alcaligenaceae</taxon>
        <taxon>Pigmentiphaga</taxon>
    </lineage>
</organism>
<dbReference type="SUPFAM" id="SSF48208">
    <property type="entry name" value="Six-hairpin glycosidases"/>
    <property type="match status" value="1"/>
</dbReference>
<keyword evidence="6" id="KW-0326">Glycosidase</keyword>
<accession>A0ABN1CN38</accession>